<reference evidence="1" key="1">
    <citation type="submission" date="2018-05" db="EMBL/GenBank/DDBJ databases">
        <authorList>
            <person name="Lanie J.A."/>
            <person name="Ng W.-L."/>
            <person name="Kazmierczak K.M."/>
            <person name="Andrzejewski T.M."/>
            <person name="Davidsen T.M."/>
            <person name="Wayne K.J."/>
            <person name="Tettelin H."/>
            <person name="Glass J.I."/>
            <person name="Rusch D."/>
            <person name="Podicherti R."/>
            <person name="Tsui H.-C.T."/>
            <person name="Winkler M.E."/>
        </authorList>
    </citation>
    <scope>NUCLEOTIDE SEQUENCE</scope>
</reference>
<proteinExistence type="predicted"/>
<feature type="non-terminal residue" evidence="1">
    <location>
        <position position="1"/>
    </location>
</feature>
<dbReference type="EMBL" id="UINC01025091">
    <property type="protein sequence ID" value="SVB00026.1"/>
    <property type="molecule type" value="Genomic_DNA"/>
</dbReference>
<accession>A0A382AEU2</accession>
<gene>
    <name evidence="1" type="ORF">METZ01_LOCUS152880</name>
</gene>
<organism evidence="1">
    <name type="scientific">marine metagenome</name>
    <dbReference type="NCBI Taxonomy" id="408172"/>
    <lineage>
        <taxon>unclassified sequences</taxon>
        <taxon>metagenomes</taxon>
        <taxon>ecological metagenomes</taxon>
    </lineage>
</organism>
<sequence>VQVGVFDTKLTQTKQGLTANRHKPLF</sequence>
<dbReference type="AlphaFoldDB" id="A0A382AEU2"/>
<protein>
    <submittedName>
        <fullName evidence="1">Uncharacterized protein</fullName>
    </submittedName>
</protein>
<evidence type="ECO:0000313" key="1">
    <source>
        <dbReference type="EMBL" id="SVB00026.1"/>
    </source>
</evidence>
<name>A0A382AEU2_9ZZZZ</name>